<dbReference type="RefSeq" id="WP_163900665.1">
    <property type="nucleotide sequence ID" value="NZ_AP022599.1"/>
</dbReference>
<dbReference type="InterPro" id="IPR011837">
    <property type="entry name" value="Glycogen_debranch_GlgX"/>
</dbReference>
<dbReference type="AlphaFoldDB" id="A0A7I7UIU1"/>
<keyword evidence="3" id="KW-0326">Glycosidase</keyword>
<dbReference type="GO" id="GO:0004135">
    <property type="term" value="F:amylo-alpha-1,6-glucosidase activity"/>
    <property type="evidence" value="ECO:0007669"/>
    <property type="project" value="InterPro"/>
</dbReference>
<sequence>MEVWPGKAYPFGATYDGTGTNFGLFSEVADKVELCLFSDNGAGRLEESRVMLPEVDEFVWHGFIPNIEPGQRYGYRVHGPYDPAEGLRCNPNKLLLDPYSKAIDGNFDWNQSLFGYTFGDPDSRNDDDSAASMPKSVVINPFFDWGNDRSPGYEYADSVIYEAHVKGLTQTHPDIPEQIRGTYAAVAHPAIIEHLTELGVTALELMPVHHFANDSTLLERGLTNYWGYNTIGFFAPDSKYSSSPNPGGQVQEFKAMVRALHEAGIEVLLDVVYNHTAEGNHLGPTASFRGIDNPAYYRLVEDDKRYYMDYTGTGNSLNVGHPHSLQLIMDSLRYWVTEMHVDGFRFDLASTLAREFYDVDRLSTFFELVQQDPTVSQVKLIAEPWDVGPGGYQVGNFPPQWTEWNGKYRDTVRDYWRGEPATLDEFAYRLTGSSDLYEHTGRRPVASINFVTAHDGFTLRDLVSYNEKHNEANAEDNNDGESHNRSWNCGVEGSTDDQEVNALRARQQRNFLTTLLLSQGVPMISHGDELGRTQQGNNNVYCQDNELSWIDWPNADTELLEFTRTVSALRAAHPVFRRRRFFSGDTVRGRGGGEGLPDIAWFAPDGSDMSDEDWDSGFAKSIAVFLNGHGIPYLDMRGQRVIDDSFLLCFNAHYEPIEFAAPPSNFAPAWLRVIDTAAEGEVEQSEVAAGEKVSVEARSVLVLHAPLE</sequence>
<dbReference type="InterPro" id="IPR017853">
    <property type="entry name" value="GH"/>
</dbReference>
<reference evidence="5 6" key="1">
    <citation type="journal article" date="2019" name="Emerg. Microbes Infect.">
        <title>Comprehensive subspecies identification of 175 nontuberculous mycobacteria species based on 7547 genomic profiles.</title>
        <authorList>
            <person name="Matsumoto Y."/>
            <person name="Kinjo T."/>
            <person name="Motooka D."/>
            <person name="Nabeya D."/>
            <person name="Jung N."/>
            <person name="Uechi K."/>
            <person name="Horii T."/>
            <person name="Iida T."/>
            <person name="Fujita J."/>
            <person name="Nakamura S."/>
        </authorList>
    </citation>
    <scope>NUCLEOTIDE SEQUENCE [LARGE SCALE GENOMIC DNA]</scope>
    <source>
        <strain evidence="5 6">JCM 6370</strain>
    </source>
</reference>
<proteinExistence type="inferred from homology"/>
<organism evidence="5 6">
    <name type="scientific">Mycolicibacterium pulveris</name>
    <name type="common">Mycobacterium pulveris</name>
    <dbReference type="NCBI Taxonomy" id="36813"/>
    <lineage>
        <taxon>Bacteria</taxon>
        <taxon>Bacillati</taxon>
        <taxon>Actinomycetota</taxon>
        <taxon>Actinomycetes</taxon>
        <taxon>Mycobacteriales</taxon>
        <taxon>Mycobacteriaceae</taxon>
        <taxon>Mycolicibacterium</taxon>
    </lineage>
</organism>
<dbReference type="InterPro" id="IPR004193">
    <property type="entry name" value="Glyco_hydro_13_N"/>
</dbReference>
<dbReference type="SMART" id="SM00642">
    <property type="entry name" value="Aamy"/>
    <property type="match status" value="1"/>
</dbReference>
<dbReference type="PANTHER" id="PTHR43002">
    <property type="entry name" value="GLYCOGEN DEBRANCHING ENZYME"/>
    <property type="match status" value="1"/>
</dbReference>
<dbReference type="InterPro" id="IPR014756">
    <property type="entry name" value="Ig_E-set"/>
</dbReference>
<dbReference type="Pfam" id="PF02922">
    <property type="entry name" value="CBM_48"/>
    <property type="match status" value="1"/>
</dbReference>
<dbReference type="SUPFAM" id="SSF51445">
    <property type="entry name" value="(Trans)glycosidases"/>
    <property type="match status" value="1"/>
</dbReference>
<dbReference type="CDD" id="cd02856">
    <property type="entry name" value="E_set_GDE_Isoamylase_N"/>
    <property type="match status" value="1"/>
</dbReference>
<keyword evidence="2" id="KW-0378">Hydrolase</keyword>
<dbReference type="SUPFAM" id="SSF51011">
    <property type="entry name" value="Glycosyl hydrolase domain"/>
    <property type="match status" value="1"/>
</dbReference>
<dbReference type="Proteomes" id="UP000467252">
    <property type="component" value="Chromosome"/>
</dbReference>
<keyword evidence="6" id="KW-1185">Reference proteome</keyword>
<dbReference type="InterPro" id="IPR013783">
    <property type="entry name" value="Ig-like_fold"/>
</dbReference>
<dbReference type="Pfam" id="PF00128">
    <property type="entry name" value="Alpha-amylase"/>
    <property type="match status" value="2"/>
</dbReference>
<dbReference type="InterPro" id="IPR013780">
    <property type="entry name" value="Glyco_hydro_b"/>
</dbReference>
<evidence type="ECO:0000313" key="6">
    <source>
        <dbReference type="Proteomes" id="UP000467252"/>
    </source>
</evidence>
<gene>
    <name evidence="5" type="primary">glgX_1</name>
    <name evidence="5" type="ORF">MPUL_25020</name>
</gene>
<comment type="similarity">
    <text evidence="1">Belongs to the glycosyl hydrolase 13 family.</text>
</comment>
<dbReference type="EMBL" id="AP022599">
    <property type="protein sequence ID" value="BBY81344.1"/>
    <property type="molecule type" value="Genomic_DNA"/>
</dbReference>
<evidence type="ECO:0000313" key="5">
    <source>
        <dbReference type="EMBL" id="BBY81344.1"/>
    </source>
</evidence>
<evidence type="ECO:0000259" key="4">
    <source>
        <dbReference type="SMART" id="SM00642"/>
    </source>
</evidence>
<dbReference type="SUPFAM" id="SSF81296">
    <property type="entry name" value="E set domains"/>
    <property type="match status" value="1"/>
</dbReference>
<dbReference type="Gene3D" id="2.60.40.1180">
    <property type="entry name" value="Golgi alpha-mannosidase II"/>
    <property type="match status" value="1"/>
</dbReference>
<feature type="domain" description="Glycosyl hydrolase family 13 catalytic" evidence="4">
    <location>
        <begin position="170"/>
        <end position="570"/>
    </location>
</feature>
<name>A0A7I7UIU1_MYCPV</name>
<protein>
    <submittedName>
        <fullName evidence="5">Glycogen operon protein GlgX homolog</fullName>
    </submittedName>
</protein>
<dbReference type="Gene3D" id="3.20.20.80">
    <property type="entry name" value="Glycosidases"/>
    <property type="match status" value="1"/>
</dbReference>
<evidence type="ECO:0000256" key="1">
    <source>
        <dbReference type="ARBA" id="ARBA00008061"/>
    </source>
</evidence>
<dbReference type="InterPro" id="IPR044505">
    <property type="entry name" value="GlgX_Isoamylase_N_E_set"/>
</dbReference>
<evidence type="ECO:0000256" key="2">
    <source>
        <dbReference type="ARBA" id="ARBA00022801"/>
    </source>
</evidence>
<accession>A0A7I7UIU1</accession>
<dbReference type="CDD" id="cd11326">
    <property type="entry name" value="AmyAc_Glg_debranch"/>
    <property type="match status" value="1"/>
</dbReference>
<dbReference type="GO" id="GO:0005980">
    <property type="term" value="P:glycogen catabolic process"/>
    <property type="evidence" value="ECO:0007669"/>
    <property type="project" value="InterPro"/>
</dbReference>
<dbReference type="Gene3D" id="2.60.40.10">
    <property type="entry name" value="Immunoglobulins"/>
    <property type="match status" value="1"/>
</dbReference>
<dbReference type="NCBIfam" id="TIGR02100">
    <property type="entry name" value="glgX_debranch"/>
    <property type="match status" value="1"/>
</dbReference>
<evidence type="ECO:0000256" key="3">
    <source>
        <dbReference type="ARBA" id="ARBA00023295"/>
    </source>
</evidence>
<dbReference type="InterPro" id="IPR006047">
    <property type="entry name" value="GH13_cat_dom"/>
</dbReference>